<dbReference type="EMBL" id="BMAO01001901">
    <property type="protein sequence ID" value="GFQ76827.1"/>
    <property type="molecule type" value="Genomic_DNA"/>
</dbReference>
<keyword evidence="3" id="KW-1185">Reference proteome</keyword>
<protein>
    <submittedName>
        <fullName evidence="2">Dynein_attach_N domain-containing protein</fullName>
    </submittedName>
</protein>
<name>A0A8X6FDS6_TRICU</name>
<dbReference type="GO" id="GO:0003351">
    <property type="term" value="P:epithelial cilium movement involved in extracellular fluid movement"/>
    <property type="evidence" value="ECO:0007669"/>
    <property type="project" value="TreeGrafter"/>
</dbReference>
<dbReference type="Pfam" id="PF15867">
    <property type="entry name" value="Dynein_attach_N"/>
    <property type="match status" value="1"/>
</dbReference>
<feature type="domain" description="Dynein attachment factor N-terminal" evidence="1">
    <location>
        <begin position="9"/>
        <end position="76"/>
    </location>
</feature>
<dbReference type="InterPro" id="IPR031733">
    <property type="entry name" value="Dynein_attach_N"/>
</dbReference>
<dbReference type="Proteomes" id="UP000887116">
    <property type="component" value="Unassembled WGS sequence"/>
</dbReference>
<dbReference type="PANTHER" id="PTHR28572">
    <property type="entry name" value="COILED-COIL DOMAIN-CONTAINING PROTEIN 103"/>
    <property type="match status" value="1"/>
</dbReference>
<dbReference type="GO" id="GO:0007368">
    <property type="term" value="P:determination of left/right symmetry"/>
    <property type="evidence" value="ECO:0007669"/>
    <property type="project" value="TreeGrafter"/>
</dbReference>
<gene>
    <name evidence="2" type="primary">AVEN_196416_1</name>
    <name evidence="2" type="ORF">TNCT_311791</name>
</gene>
<reference evidence="2" key="1">
    <citation type="submission" date="2020-07" db="EMBL/GenBank/DDBJ databases">
        <title>Multicomponent nature underlies the extraordinary mechanical properties of spider dragline silk.</title>
        <authorList>
            <person name="Kono N."/>
            <person name="Nakamura H."/>
            <person name="Mori M."/>
            <person name="Yoshida Y."/>
            <person name="Ohtoshi R."/>
            <person name="Malay A.D."/>
            <person name="Moran D.A.P."/>
            <person name="Tomita M."/>
            <person name="Numata K."/>
            <person name="Arakawa K."/>
        </authorList>
    </citation>
    <scope>NUCLEOTIDE SEQUENCE</scope>
</reference>
<dbReference type="PANTHER" id="PTHR28572:SF1">
    <property type="entry name" value="COILED-COIL DOMAIN-CONTAINING PROTEIN 103"/>
    <property type="match status" value="1"/>
</dbReference>
<dbReference type="OrthoDB" id="447931at2759"/>
<dbReference type="InterPro" id="IPR042422">
    <property type="entry name" value="CC103"/>
</dbReference>
<dbReference type="GO" id="GO:0036157">
    <property type="term" value="C:outer dynein arm"/>
    <property type="evidence" value="ECO:0007669"/>
    <property type="project" value="InterPro"/>
</dbReference>
<dbReference type="GO" id="GO:0036159">
    <property type="term" value="P:inner dynein arm assembly"/>
    <property type="evidence" value="ECO:0007669"/>
    <property type="project" value="TreeGrafter"/>
</dbReference>
<proteinExistence type="predicted"/>
<evidence type="ECO:0000313" key="2">
    <source>
        <dbReference type="EMBL" id="GFQ76827.1"/>
    </source>
</evidence>
<dbReference type="GO" id="GO:0005576">
    <property type="term" value="C:extracellular region"/>
    <property type="evidence" value="ECO:0007669"/>
    <property type="project" value="GOC"/>
</dbReference>
<dbReference type="AlphaFoldDB" id="A0A8X6FDS6"/>
<organism evidence="2 3">
    <name type="scientific">Trichonephila clavata</name>
    <name type="common">Joro spider</name>
    <name type="synonym">Nephila clavata</name>
    <dbReference type="NCBI Taxonomy" id="2740835"/>
    <lineage>
        <taxon>Eukaryota</taxon>
        <taxon>Metazoa</taxon>
        <taxon>Ecdysozoa</taxon>
        <taxon>Arthropoda</taxon>
        <taxon>Chelicerata</taxon>
        <taxon>Arachnida</taxon>
        <taxon>Araneae</taxon>
        <taxon>Araneomorphae</taxon>
        <taxon>Entelegynae</taxon>
        <taxon>Araneoidea</taxon>
        <taxon>Nephilidae</taxon>
        <taxon>Trichonephila</taxon>
    </lineage>
</organism>
<evidence type="ECO:0000313" key="3">
    <source>
        <dbReference type="Proteomes" id="UP000887116"/>
    </source>
</evidence>
<comment type="caution">
    <text evidence="2">The sequence shown here is derived from an EMBL/GenBank/DDBJ whole genome shotgun (WGS) entry which is preliminary data.</text>
</comment>
<accession>A0A8X6FDS6</accession>
<sequence length="98" mass="11433">MVSIDDNNINFNTLLNNLEESIEADRVYNLRNAAKIRAVNQPRTSYEDFENIVKGATLKPLDKKEHLSCNPRHTWNPIAKKLEEDSIDEVFMKKLFKK</sequence>
<evidence type="ECO:0000259" key="1">
    <source>
        <dbReference type="Pfam" id="PF15867"/>
    </source>
</evidence>